<dbReference type="SUPFAM" id="SSF56784">
    <property type="entry name" value="HAD-like"/>
    <property type="match status" value="1"/>
</dbReference>
<dbReference type="FunFam" id="3.40.50.1000:FF:000119">
    <property type="entry name" value="Bifunctional riboflavin kinase/FMN phosphatase"/>
    <property type="match status" value="1"/>
</dbReference>
<dbReference type="PROSITE" id="PS01228">
    <property type="entry name" value="COF_1"/>
    <property type="match status" value="1"/>
</dbReference>
<dbReference type="SFLD" id="SFLDS00003">
    <property type="entry name" value="Haloacid_Dehalogenase"/>
    <property type="match status" value="1"/>
</dbReference>
<dbReference type="InterPro" id="IPR015865">
    <property type="entry name" value="Riboflavin_kinase_bac/euk"/>
</dbReference>
<organism evidence="9 10">
    <name type="scientific">Lithospermum erythrorhizon</name>
    <name type="common">Purple gromwell</name>
    <name type="synonym">Lithospermum officinale var. erythrorhizon</name>
    <dbReference type="NCBI Taxonomy" id="34254"/>
    <lineage>
        <taxon>Eukaryota</taxon>
        <taxon>Viridiplantae</taxon>
        <taxon>Streptophyta</taxon>
        <taxon>Embryophyta</taxon>
        <taxon>Tracheophyta</taxon>
        <taxon>Spermatophyta</taxon>
        <taxon>Magnoliopsida</taxon>
        <taxon>eudicotyledons</taxon>
        <taxon>Gunneridae</taxon>
        <taxon>Pentapetalae</taxon>
        <taxon>asterids</taxon>
        <taxon>lamiids</taxon>
        <taxon>Boraginales</taxon>
        <taxon>Boraginaceae</taxon>
        <taxon>Boraginoideae</taxon>
        <taxon>Lithospermeae</taxon>
        <taxon>Lithospermum</taxon>
    </lineage>
</organism>
<keyword evidence="3" id="KW-0285">Flavoprotein</keyword>
<evidence type="ECO:0000256" key="7">
    <source>
        <dbReference type="ARBA" id="ARBA00022840"/>
    </source>
</evidence>
<dbReference type="SFLD" id="SFLDG01135">
    <property type="entry name" value="C1.5.6:_HAD__Beta-PGM__Phospha"/>
    <property type="match status" value="1"/>
</dbReference>
<keyword evidence="5" id="KW-0808">Transferase</keyword>
<dbReference type="AlphaFoldDB" id="A0AAV3QRF7"/>
<dbReference type="GO" id="GO:0005524">
    <property type="term" value="F:ATP binding"/>
    <property type="evidence" value="ECO:0007669"/>
    <property type="project" value="UniProtKB-KW"/>
</dbReference>
<evidence type="ECO:0000313" key="10">
    <source>
        <dbReference type="Proteomes" id="UP001454036"/>
    </source>
</evidence>
<evidence type="ECO:0000259" key="8">
    <source>
        <dbReference type="Pfam" id="PF01687"/>
    </source>
</evidence>
<comment type="pathway">
    <text evidence="1">Cofactor biosynthesis; FMN biosynthesis; FMN from riboflavin (ATP route): step 1/1.</text>
</comment>
<dbReference type="Pfam" id="PF00702">
    <property type="entry name" value="Hydrolase"/>
    <property type="match status" value="1"/>
</dbReference>
<dbReference type="Gene3D" id="1.10.150.240">
    <property type="entry name" value="Putative phosphatase, domain 2"/>
    <property type="match status" value="1"/>
</dbReference>
<dbReference type="EMBL" id="BAABME010005497">
    <property type="protein sequence ID" value="GAA0165796.1"/>
    <property type="molecule type" value="Genomic_DNA"/>
</dbReference>
<dbReference type="Gene3D" id="3.40.50.1000">
    <property type="entry name" value="HAD superfamily/HAD-like"/>
    <property type="match status" value="1"/>
</dbReference>
<keyword evidence="6" id="KW-0547">Nucleotide-binding</keyword>
<dbReference type="SFLD" id="SFLDG01129">
    <property type="entry name" value="C1.5:_HAD__Beta-PGM__Phosphata"/>
    <property type="match status" value="1"/>
</dbReference>
<keyword evidence="4" id="KW-0288">FMN</keyword>
<evidence type="ECO:0000256" key="2">
    <source>
        <dbReference type="ARBA" id="ARBA00012105"/>
    </source>
</evidence>
<keyword evidence="10" id="KW-1185">Reference proteome</keyword>
<feature type="domain" description="Riboflavin kinase" evidence="8">
    <location>
        <begin position="269"/>
        <end position="339"/>
    </location>
</feature>
<dbReference type="GO" id="GO:0009231">
    <property type="term" value="P:riboflavin biosynthetic process"/>
    <property type="evidence" value="ECO:0007669"/>
    <property type="project" value="InterPro"/>
</dbReference>
<name>A0AAV3QRF7_LITER</name>
<dbReference type="NCBIfam" id="TIGR01509">
    <property type="entry name" value="HAD-SF-IA-v3"/>
    <property type="match status" value="1"/>
</dbReference>
<protein>
    <recommendedName>
        <fullName evidence="2">riboflavin kinase</fullName>
        <ecNumber evidence="2">2.7.1.26</ecNumber>
    </recommendedName>
</protein>
<evidence type="ECO:0000313" key="9">
    <source>
        <dbReference type="EMBL" id="GAA0165796.1"/>
    </source>
</evidence>
<dbReference type="InterPro" id="IPR023214">
    <property type="entry name" value="HAD_sf"/>
</dbReference>
<accession>A0AAV3QRF7</accession>
<dbReference type="InterPro" id="IPR006439">
    <property type="entry name" value="HAD-SF_hydro_IA"/>
</dbReference>
<evidence type="ECO:0000256" key="6">
    <source>
        <dbReference type="ARBA" id="ARBA00022741"/>
    </source>
</evidence>
<evidence type="ECO:0000256" key="4">
    <source>
        <dbReference type="ARBA" id="ARBA00022643"/>
    </source>
</evidence>
<reference evidence="9 10" key="1">
    <citation type="submission" date="2024-01" db="EMBL/GenBank/DDBJ databases">
        <title>The complete chloroplast genome sequence of Lithospermum erythrorhizon: insights into the phylogenetic relationship among Boraginaceae species and the maternal lineages of purple gromwells.</title>
        <authorList>
            <person name="Okada T."/>
            <person name="Watanabe K."/>
        </authorList>
    </citation>
    <scope>NUCLEOTIDE SEQUENCE [LARGE SCALE GENOMIC DNA]</scope>
</reference>
<comment type="caution">
    <text evidence="9">The sequence shown here is derived from an EMBL/GenBank/DDBJ whole genome shotgun (WGS) entry which is preliminary data.</text>
</comment>
<proteinExistence type="predicted"/>
<dbReference type="InterPro" id="IPR023198">
    <property type="entry name" value="PGP-like_dom2"/>
</dbReference>
<dbReference type="PRINTS" id="PR00413">
    <property type="entry name" value="HADHALOGNASE"/>
</dbReference>
<dbReference type="GO" id="GO:0043136">
    <property type="term" value="F:sn-glycerol 3-phosphatase activity"/>
    <property type="evidence" value="ECO:0007669"/>
    <property type="project" value="TreeGrafter"/>
</dbReference>
<dbReference type="Proteomes" id="UP001454036">
    <property type="component" value="Unassembled WGS sequence"/>
</dbReference>
<dbReference type="InterPro" id="IPR036412">
    <property type="entry name" value="HAD-like_sf"/>
</dbReference>
<sequence length="381" mass="42701">MDDLNMPPKDMSSNISAIIFDLDGTLLSTEQATRGILKEFLARYSMVPDEEKDNKRLGMAQMAAAIALIQDYDIPLTPEQYIQEIMPLYREKWLEAKALPGANRLMKHIQQHGVPFALASNSSRKNVDVKVSMQKGWQEQFAVILGSDEVKAGKPSPYLFLEAASRMVIPAVDCLVIEDSIVGVKAAKAAGMKVVAVPSLQTERDQYSIADCVIHSLLDFQPELWGLPPFGDWIHNTLPIDPIQIKCSFSKGILHSSADDDLSSLPDQLYGLHFGWAQVDNNEIVKVVLSIGWQDNSGSPMRKIRACFLHQHEQIHDQKIQLLVVGYHRGTLEKFKPIHLLLNIQESLLSRLEIRDEDILTAETVLELPDFSFDSNKARCS</sequence>
<dbReference type="PANTHER" id="PTHR18901:SF44">
    <property type="entry name" value="OS01G0757900 PROTEIN"/>
    <property type="match status" value="1"/>
</dbReference>
<evidence type="ECO:0000256" key="3">
    <source>
        <dbReference type="ARBA" id="ARBA00022630"/>
    </source>
</evidence>
<keyword evidence="7" id="KW-0067">ATP-binding</keyword>
<dbReference type="PANTHER" id="PTHR18901">
    <property type="entry name" value="2-DEOXYGLUCOSE-6-PHOSPHATE PHOSPHATASE 2"/>
    <property type="match status" value="1"/>
</dbReference>
<dbReference type="SUPFAM" id="SSF82114">
    <property type="entry name" value="Riboflavin kinase-like"/>
    <property type="match status" value="1"/>
</dbReference>
<dbReference type="EC" id="2.7.1.26" evidence="2"/>
<dbReference type="GO" id="GO:0006114">
    <property type="term" value="P:glycerol biosynthetic process"/>
    <property type="evidence" value="ECO:0007669"/>
    <property type="project" value="TreeGrafter"/>
</dbReference>
<evidence type="ECO:0000256" key="1">
    <source>
        <dbReference type="ARBA" id="ARBA00005201"/>
    </source>
</evidence>
<evidence type="ECO:0000256" key="5">
    <source>
        <dbReference type="ARBA" id="ARBA00022679"/>
    </source>
</evidence>
<dbReference type="GO" id="GO:0008531">
    <property type="term" value="F:riboflavin kinase activity"/>
    <property type="evidence" value="ECO:0007669"/>
    <property type="project" value="UniProtKB-EC"/>
</dbReference>
<dbReference type="InterPro" id="IPR023465">
    <property type="entry name" value="Riboflavin_kinase_dom_sf"/>
</dbReference>
<gene>
    <name evidence="9" type="ORF">LIER_21107</name>
</gene>
<dbReference type="Gene3D" id="2.40.30.30">
    <property type="entry name" value="Riboflavin kinase-like"/>
    <property type="match status" value="1"/>
</dbReference>
<dbReference type="Pfam" id="PF01687">
    <property type="entry name" value="Flavokinase"/>
    <property type="match status" value="1"/>
</dbReference>